<sequence>MLRAVSTLTADSLDTRPRVFQHRRAVPYVPISVVMTGSDDPRPSMRRAIDGSGENPPLRMMPVSDGKPSAA</sequence>
<dbReference type="Proteomes" id="UP001157125">
    <property type="component" value="Unassembled WGS sequence"/>
</dbReference>
<organism evidence="2 3">
    <name type="scientific">Demequina litorisediminis</name>
    <dbReference type="NCBI Taxonomy" id="1849022"/>
    <lineage>
        <taxon>Bacteria</taxon>
        <taxon>Bacillati</taxon>
        <taxon>Actinomycetota</taxon>
        <taxon>Actinomycetes</taxon>
        <taxon>Micrococcales</taxon>
        <taxon>Demequinaceae</taxon>
        <taxon>Demequina</taxon>
    </lineage>
</organism>
<feature type="region of interest" description="Disordered" evidence="1">
    <location>
        <begin position="36"/>
        <end position="71"/>
    </location>
</feature>
<evidence type="ECO:0000313" key="2">
    <source>
        <dbReference type="EMBL" id="GMA36320.1"/>
    </source>
</evidence>
<proteinExistence type="predicted"/>
<evidence type="ECO:0000256" key="1">
    <source>
        <dbReference type="SAM" id="MobiDB-lite"/>
    </source>
</evidence>
<reference evidence="3" key="1">
    <citation type="journal article" date="2019" name="Int. J. Syst. Evol. Microbiol.">
        <title>The Global Catalogue of Microorganisms (GCM) 10K type strain sequencing project: providing services to taxonomists for standard genome sequencing and annotation.</title>
        <authorList>
            <consortium name="The Broad Institute Genomics Platform"/>
            <consortium name="The Broad Institute Genome Sequencing Center for Infectious Disease"/>
            <person name="Wu L."/>
            <person name="Ma J."/>
        </authorList>
    </citation>
    <scope>NUCLEOTIDE SEQUENCE [LARGE SCALE GENOMIC DNA]</scope>
    <source>
        <strain evidence="3">NBRC 112299</strain>
    </source>
</reference>
<evidence type="ECO:0000313" key="3">
    <source>
        <dbReference type="Proteomes" id="UP001157125"/>
    </source>
</evidence>
<protein>
    <submittedName>
        <fullName evidence="2">Uncharacterized protein</fullName>
    </submittedName>
</protein>
<accession>A0ABQ6IET5</accession>
<name>A0ABQ6IET5_9MICO</name>
<comment type="caution">
    <text evidence="2">The sequence shown here is derived from an EMBL/GenBank/DDBJ whole genome shotgun (WGS) entry which is preliminary data.</text>
</comment>
<keyword evidence="3" id="KW-1185">Reference proteome</keyword>
<dbReference type="EMBL" id="BSUN01000001">
    <property type="protein sequence ID" value="GMA36320.1"/>
    <property type="molecule type" value="Genomic_DNA"/>
</dbReference>
<gene>
    <name evidence="2" type="ORF">GCM10025876_25240</name>
</gene>
<feature type="compositionally biased region" description="Basic and acidic residues" evidence="1">
    <location>
        <begin position="39"/>
        <end position="49"/>
    </location>
</feature>